<accession>A0ABV5WA56</accession>
<organism evidence="2 3">
    <name type="scientific">Ectobacillus funiculus</name>
    <dbReference type="NCBI Taxonomy" id="137993"/>
    <lineage>
        <taxon>Bacteria</taxon>
        <taxon>Bacillati</taxon>
        <taxon>Bacillota</taxon>
        <taxon>Bacilli</taxon>
        <taxon>Bacillales</taxon>
        <taxon>Bacillaceae</taxon>
        <taxon>Ectobacillus</taxon>
    </lineage>
</organism>
<evidence type="ECO:0008006" key="4">
    <source>
        <dbReference type="Google" id="ProtNLM"/>
    </source>
</evidence>
<comment type="caution">
    <text evidence="2">The sequence shown here is derived from an EMBL/GenBank/DDBJ whole genome shotgun (WGS) entry which is preliminary data.</text>
</comment>
<evidence type="ECO:0000256" key="1">
    <source>
        <dbReference type="SAM" id="SignalP"/>
    </source>
</evidence>
<dbReference type="Proteomes" id="UP001589609">
    <property type="component" value="Unassembled WGS sequence"/>
</dbReference>
<proteinExistence type="predicted"/>
<dbReference type="RefSeq" id="WP_379947775.1">
    <property type="nucleotide sequence ID" value="NZ_JBHMAF010000012.1"/>
</dbReference>
<feature type="signal peptide" evidence="1">
    <location>
        <begin position="1"/>
        <end position="19"/>
    </location>
</feature>
<feature type="chain" id="PRO_5047144839" description="Lipoprotein" evidence="1">
    <location>
        <begin position="20"/>
        <end position="157"/>
    </location>
</feature>
<gene>
    <name evidence="2" type="ORF">ACFFMS_02765</name>
</gene>
<evidence type="ECO:0000313" key="3">
    <source>
        <dbReference type="Proteomes" id="UP001589609"/>
    </source>
</evidence>
<evidence type="ECO:0000313" key="2">
    <source>
        <dbReference type="EMBL" id="MFB9757467.1"/>
    </source>
</evidence>
<name>A0ABV5WA56_9BACI</name>
<sequence length="157" mass="18444">MKRIFVLLLSMLLLFGVVACQKQVTQKEEKPKIQQDTPSQVAYKFLKAYMQSDYEEEQKYLYKKGSYEIDKNREKQSIAFSSKNIEGVKEYRDKANQVVYVWIKYDNPHTNDITTDIYAIRKNENGDYKVDIDADINFPFIQQKIEPKVIDPKSLGV</sequence>
<reference evidence="2 3" key="1">
    <citation type="submission" date="2024-09" db="EMBL/GenBank/DDBJ databases">
        <authorList>
            <person name="Sun Q."/>
            <person name="Mori K."/>
        </authorList>
    </citation>
    <scope>NUCLEOTIDE SEQUENCE [LARGE SCALE GENOMIC DNA]</scope>
    <source>
        <strain evidence="2 3">JCM 11201</strain>
    </source>
</reference>
<protein>
    <recommendedName>
        <fullName evidence="4">Lipoprotein</fullName>
    </recommendedName>
</protein>
<dbReference type="EMBL" id="JBHMAF010000012">
    <property type="protein sequence ID" value="MFB9757467.1"/>
    <property type="molecule type" value="Genomic_DNA"/>
</dbReference>
<keyword evidence="3" id="KW-1185">Reference proteome</keyword>
<keyword evidence="1" id="KW-0732">Signal</keyword>
<dbReference type="PROSITE" id="PS51257">
    <property type="entry name" value="PROKAR_LIPOPROTEIN"/>
    <property type="match status" value="1"/>
</dbReference>